<dbReference type="Proteomes" id="UP000694892">
    <property type="component" value="Unassembled WGS sequence"/>
</dbReference>
<dbReference type="EMBL" id="KV487490">
    <property type="protein sequence ID" value="OCT55491.1"/>
    <property type="molecule type" value="Genomic_DNA"/>
</dbReference>
<reference evidence="1" key="1">
    <citation type="submission" date="2016-05" db="EMBL/GenBank/DDBJ databases">
        <title>WGS assembly of Xenopus laevis.</title>
        <authorList>
            <person name="Session A."/>
            <person name="Uno Y."/>
            <person name="Kwon T."/>
            <person name="Chapman J."/>
            <person name="Toyoda A."/>
            <person name="Takahashi S."/>
            <person name="Fukui A."/>
            <person name="Hikosaka A."/>
            <person name="Putnam N."/>
            <person name="Stites J."/>
            <person name="Van Heeringen S."/>
            <person name="Quigley I."/>
            <person name="Heinz S."/>
            <person name="Hellsten U."/>
            <person name="Lyons J."/>
            <person name="Suzuki A."/>
            <person name="Kondo M."/>
            <person name="Ogino H."/>
            <person name="Ochi H."/>
            <person name="Bogdanovic O."/>
            <person name="Lister R."/>
            <person name="Georgiou G."/>
            <person name="Paranjpe S."/>
            <person name="Van Kruijsbergen I."/>
            <person name="Mozaffari S."/>
            <person name="Shu S."/>
            <person name="Schmutz J."/>
            <person name="Jenkins J."/>
            <person name="Grimwood J."/>
            <person name="Carlson J."/>
            <person name="Mitros T."/>
            <person name="Simakov O."/>
            <person name="Heald R."/>
            <person name="Miller K."/>
            <person name="Haudenschild C."/>
            <person name="Kuroki Y."/>
            <person name="Tanaka T."/>
            <person name="Michiue T."/>
            <person name="Watanabe M."/>
            <person name="Kinoshita T."/>
            <person name="Ohta Y."/>
            <person name="Mawaribuchi S."/>
            <person name="Suzuki Y."/>
            <person name="Haramoto Y."/>
            <person name="Yamamoto T."/>
            <person name="Takagi C."/>
            <person name="Kitzman J."/>
            <person name="Shendure J."/>
            <person name="Nakayama T."/>
            <person name="Izutsu Y."/>
            <person name="Robert J."/>
            <person name="Dichmann D."/>
            <person name="Flajnik M."/>
            <person name="Houston D."/>
            <person name="Marcotte E."/>
            <person name="Wallingford J."/>
            <person name="Ito Y."/>
            <person name="Asashima M."/>
            <person name="Ueno N."/>
            <person name="Matsuda Y."/>
            <person name="Jan Veenstra G."/>
            <person name="Fujiyama A."/>
            <person name="Harland R."/>
            <person name="Taira M."/>
            <person name="Rokhsar D.S."/>
        </authorList>
    </citation>
    <scope>NUCLEOTIDE SEQUENCE</scope>
    <source>
        <strain evidence="1">J</strain>
        <tissue evidence="1">Blood</tissue>
    </source>
</reference>
<accession>A0A974GYQ1</accession>
<gene>
    <name evidence="1" type="ORF">XELAEV_18001874mg</name>
</gene>
<name>A0A974GYQ1_XENLA</name>
<sequence length="83" mass="9309">MYLLARYPLLTLSYITAGAIFQQYVIKCLVGSLRQAVYIHVVNPVWWHHAKRIPAKNDSAIIIPNQSEGGKKCSSNAVNILIE</sequence>
<evidence type="ECO:0000313" key="1">
    <source>
        <dbReference type="EMBL" id="OCT55491.1"/>
    </source>
</evidence>
<organism evidence="1">
    <name type="scientific">Xenopus laevis</name>
    <name type="common">African clawed frog</name>
    <dbReference type="NCBI Taxonomy" id="8355"/>
    <lineage>
        <taxon>Eukaryota</taxon>
        <taxon>Metazoa</taxon>
        <taxon>Chordata</taxon>
        <taxon>Craniata</taxon>
        <taxon>Vertebrata</taxon>
        <taxon>Euteleostomi</taxon>
        <taxon>Amphibia</taxon>
        <taxon>Batrachia</taxon>
        <taxon>Anura</taxon>
        <taxon>Pipoidea</taxon>
        <taxon>Pipidae</taxon>
        <taxon>Xenopodinae</taxon>
        <taxon>Xenopus</taxon>
        <taxon>Xenopus</taxon>
    </lineage>
</organism>
<proteinExistence type="predicted"/>
<protein>
    <submittedName>
        <fullName evidence="1">Uncharacterized protein</fullName>
    </submittedName>
</protein>
<dbReference type="AlphaFoldDB" id="A0A974GYQ1"/>